<evidence type="ECO:0000313" key="2">
    <source>
        <dbReference type="Proteomes" id="UP000606786"/>
    </source>
</evidence>
<protein>
    <submittedName>
        <fullName evidence="1">(Mediterranean fruit fly) hypothetical protein</fullName>
    </submittedName>
</protein>
<comment type="caution">
    <text evidence="1">The sequence shown here is derived from an EMBL/GenBank/DDBJ whole genome shotgun (WGS) entry which is preliminary data.</text>
</comment>
<dbReference type="Proteomes" id="UP000606786">
    <property type="component" value="Unassembled WGS sequence"/>
</dbReference>
<evidence type="ECO:0000313" key="1">
    <source>
        <dbReference type="EMBL" id="CAD7001840.1"/>
    </source>
</evidence>
<reference evidence="1" key="1">
    <citation type="submission" date="2020-11" db="EMBL/GenBank/DDBJ databases">
        <authorList>
            <person name="Whitehead M."/>
        </authorList>
    </citation>
    <scope>NUCLEOTIDE SEQUENCE</scope>
    <source>
        <strain evidence="1">EGII</strain>
    </source>
</reference>
<keyword evidence="2" id="KW-1185">Reference proteome</keyword>
<feature type="non-terminal residue" evidence="1">
    <location>
        <position position="54"/>
    </location>
</feature>
<accession>A0A811USB0</accession>
<gene>
    <name evidence="1" type="ORF">CCAP1982_LOCUS10330</name>
</gene>
<proteinExistence type="predicted"/>
<sequence>SQYAEAKKYIVDFLEELLLKIYEAGEHGTQWNDLLTDRRTGQEHKRYIRTYLLN</sequence>
<organism evidence="1 2">
    <name type="scientific">Ceratitis capitata</name>
    <name type="common">Mediterranean fruit fly</name>
    <name type="synonym">Tephritis capitata</name>
    <dbReference type="NCBI Taxonomy" id="7213"/>
    <lineage>
        <taxon>Eukaryota</taxon>
        <taxon>Metazoa</taxon>
        <taxon>Ecdysozoa</taxon>
        <taxon>Arthropoda</taxon>
        <taxon>Hexapoda</taxon>
        <taxon>Insecta</taxon>
        <taxon>Pterygota</taxon>
        <taxon>Neoptera</taxon>
        <taxon>Endopterygota</taxon>
        <taxon>Diptera</taxon>
        <taxon>Brachycera</taxon>
        <taxon>Muscomorpha</taxon>
        <taxon>Tephritoidea</taxon>
        <taxon>Tephritidae</taxon>
        <taxon>Ceratitis</taxon>
        <taxon>Ceratitis</taxon>
    </lineage>
</organism>
<dbReference type="EMBL" id="CAJHJT010000023">
    <property type="protein sequence ID" value="CAD7001840.1"/>
    <property type="molecule type" value="Genomic_DNA"/>
</dbReference>
<name>A0A811USB0_CERCA</name>
<feature type="non-terminal residue" evidence="1">
    <location>
        <position position="1"/>
    </location>
</feature>
<dbReference type="AlphaFoldDB" id="A0A811USB0"/>